<dbReference type="InterPro" id="IPR021796">
    <property type="entry name" value="Tll0287-like_dom"/>
</dbReference>
<accession>A0A327RAS2</accession>
<dbReference type="GO" id="GO:0009055">
    <property type="term" value="F:electron transfer activity"/>
    <property type="evidence" value="ECO:0007669"/>
    <property type="project" value="InterPro"/>
</dbReference>
<evidence type="ECO:0000313" key="6">
    <source>
        <dbReference type="EMBL" id="RAJ14070.1"/>
    </source>
</evidence>
<dbReference type="SUPFAM" id="SSF46626">
    <property type="entry name" value="Cytochrome c"/>
    <property type="match status" value="1"/>
</dbReference>
<evidence type="ECO:0000259" key="5">
    <source>
        <dbReference type="PROSITE" id="PS51007"/>
    </source>
</evidence>
<dbReference type="PROSITE" id="PS51007">
    <property type="entry name" value="CYTC"/>
    <property type="match status" value="1"/>
</dbReference>
<dbReference type="OrthoDB" id="1494333at2"/>
<keyword evidence="2 4" id="KW-0479">Metal-binding</keyword>
<gene>
    <name evidence="6" type="ORF">LV92_01187</name>
</gene>
<evidence type="ECO:0000256" key="3">
    <source>
        <dbReference type="ARBA" id="ARBA00023004"/>
    </source>
</evidence>
<dbReference type="RefSeq" id="WP_111622711.1">
    <property type="nucleotide sequence ID" value="NZ_QLLN01000002.1"/>
</dbReference>
<dbReference type="GO" id="GO:0020037">
    <property type="term" value="F:heme binding"/>
    <property type="evidence" value="ECO:0007669"/>
    <property type="project" value="InterPro"/>
</dbReference>
<dbReference type="Pfam" id="PF11845">
    <property type="entry name" value="Tll0287-like"/>
    <property type="match status" value="1"/>
</dbReference>
<proteinExistence type="predicted"/>
<comment type="caution">
    <text evidence="6">The sequence shown here is derived from an EMBL/GenBank/DDBJ whole genome shotgun (WGS) entry which is preliminary data.</text>
</comment>
<dbReference type="Proteomes" id="UP000249696">
    <property type="component" value="Unassembled WGS sequence"/>
</dbReference>
<dbReference type="AlphaFoldDB" id="A0A327RAS2"/>
<evidence type="ECO:0000313" key="7">
    <source>
        <dbReference type="Proteomes" id="UP000249696"/>
    </source>
</evidence>
<dbReference type="Gene3D" id="1.10.760.10">
    <property type="entry name" value="Cytochrome c-like domain"/>
    <property type="match status" value="1"/>
</dbReference>
<evidence type="ECO:0000256" key="4">
    <source>
        <dbReference type="PROSITE-ProRule" id="PRU00433"/>
    </source>
</evidence>
<reference evidence="6 7" key="1">
    <citation type="submission" date="2018-06" db="EMBL/GenBank/DDBJ databases">
        <title>Genomic Encyclopedia of Archaeal and Bacterial Type Strains, Phase II (KMG-II): from individual species to whole genera.</title>
        <authorList>
            <person name="Goeker M."/>
        </authorList>
    </citation>
    <scope>NUCLEOTIDE SEQUENCE [LARGE SCALE GENOMIC DNA]</scope>
    <source>
        <strain evidence="6 7">DSM 23522</strain>
    </source>
</reference>
<keyword evidence="1 4" id="KW-0349">Heme</keyword>
<keyword evidence="3 4" id="KW-0408">Iron</keyword>
<evidence type="ECO:0000256" key="1">
    <source>
        <dbReference type="ARBA" id="ARBA00022617"/>
    </source>
</evidence>
<organism evidence="6 7">
    <name type="scientific">Arenibacter echinorum</name>
    <dbReference type="NCBI Taxonomy" id="440515"/>
    <lineage>
        <taxon>Bacteria</taxon>
        <taxon>Pseudomonadati</taxon>
        <taxon>Bacteroidota</taxon>
        <taxon>Flavobacteriia</taxon>
        <taxon>Flavobacteriales</taxon>
        <taxon>Flavobacteriaceae</taxon>
        <taxon>Arenibacter</taxon>
    </lineage>
</organism>
<dbReference type="InterPro" id="IPR009056">
    <property type="entry name" value="Cyt_c-like_dom"/>
</dbReference>
<sequence length="342" mass="37868">MKNLSFLTILLITLVSCKEAKKAESKPLETTAESSSADQVKIHPGKKIIETECYLCHNPKASEVSMIAPPMVAIKKHYIDSTTTKEQFTKAIVGWINDPQEEKSKMPGALSRFGIMPYQPYPEETINLIAEYMYDYEIAQPEWFDEHFQREHGRRMGKGKGMGKGMGNGMGPGSKHRVQADYGDIGLGYALATKAALGKNLMKAIQEKGTDGAVEFCNLRAIELTDSISVMNNAQIKRVSDKPRNPLNKANKAELGYIATFKEQVAAGIEVDPLVVPGNEEVTVYYPITTNAMCLQCHGKPNEQVKPSTLATLSKLYPEDKAVGYNVNEVRGIWSVVFDKNK</sequence>
<dbReference type="EMBL" id="QLLN01000002">
    <property type="protein sequence ID" value="RAJ14070.1"/>
    <property type="molecule type" value="Genomic_DNA"/>
</dbReference>
<dbReference type="PROSITE" id="PS51257">
    <property type="entry name" value="PROKAR_LIPOPROTEIN"/>
    <property type="match status" value="1"/>
</dbReference>
<evidence type="ECO:0000256" key="2">
    <source>
        <dbReference type="ARBA" id="ARBA00022723"/>
    </source>
</evidence>
<feature type="domain" description="Cytochrome c" evidence="5">
    <location>
        <begin position="40"/>
        <end position="137"/>
    </location>
</feature>
<keyword evidence="7" id="KW-1185">Reference proteome</keyword>
<protein>
    <submittedName>
        <fullName evidence="6">Uncharacterized protein DUF3365</fullName>
    </submittedName>
</protein>
<dbReference type="GO" id="GO:0046872">
    <property type="term" value="F:metal ion binding"/>
    <property type="evidence" value="ECO:0007669"/>
    <property type="project" value="UniProtKB-KW"/>
</dbReference>
<name>A0A327RAS2_9FLAO</name>
<dbReference type="InterPro" id="IPR036909">
    <property type="entry name" value="Cyt_c-like_dom_sf"/>
</dbReference>